<dbReference type="SUPFAM" id="SSF53335">
    <property type="entry name" value="S-adenosyl-L-methionine-dependent methyltransferases"/>
    <property type="match status" value="1"/>
</dbReference>
<dbReference type="PANTHER" id="PTHR43648:SF1">
    <property type="entry name" value="ELECTRON TRANSFER FLAVOPROTEIN BETA SUBUNIT LYSINE METHYLTRANSFERASE"/>
    <property type="match status" value="1"/>
</dbReference>
<dbReference type="InterPro" id="IPR050078">
    <property type="entry name" value="Ribosomal_L11_MeTrfase_PrmA"/>
</dbReference>
<keyword evidence="4" id="KW-1185">Reference proteome</keyword>
<name>A0A1I4A9Z5_9HYPH</name>
<dbReference type="Gene3D" id="3.40.50.150">
    <property type="entry name" value="Vaccinia Virus protein VP39"/>
    <property type="match status" value="1"/>
</dbReference>
<reference evidence="3 4" key="1">
    <citation type="submission" date="2016-10" db="EMBL/GenBank/DDBJ databases">
        <authorList>
            <person name="Varghese N."/>
            <person name="Submissions S."/>
        </authorList>
    </citation>
    <scope>NUCLEOTIDE SEQUENCE [LARGE SCALE GENOMIC DNA]</scope>
    <source>
        <strain evidence="3 4">DSM 16392</strain>
    </source>
</reference>
<dbReference type="PANTHER" id="PTHR43648">
    <property type="entry name" value="ELECTRON TRANSFER FLAVOPROTEIN BETA SUBUNIT LYSINE METHYLTRANSFERASE"/>
    <property type="match status" value="1"/>
</dbReference>
<dbReference type="Pfam" id="PF06325">
    <property type="entry name" value="PrmA"/>
    <property type="match status" value="1"/>
</dbReference>
<dbReference type="InterPro" id="IPR029063">
    <property type="entry name" value="SAM-dependent_MTases_sf"/>
</dbReference>
<dbReference type="RefSeq" id="WP_093519865.1">
    <property type="nucleotide sequence ID" value="NZ_FOSK01000006.1"/>
</dbReference>
<comment type="caution">
    <text evidence="3">The sequence shown here is derived from an EMBL/GenBank/DDBJ whole genome shotgun (WGS) entry which is preliminary data.</text>
</comment>
<evidence type="ECO:0000313" key="3">
    <source>
        <dbReference type="EMBL" id="SFK53134.1"/>
    </source>
</evidence>
<keyword evidence="1" id="KW-0489">Methyltransferase</keyword>
<evidence type="ECO:0000313" key="4">
    <source>
        <dbReference type="Proteomes" id="UP000199598"/>
    </source>
</evidence>
<dbReference type="EMBL" id="FOSK01000006">
    <property type="protein sequence ID" value="SFK53134.1"/>
    <property type="molecule type" value="Genomic_DNA"/>
</dbReference>
<proteinExistence type="predicted"/>
<evidence type="ECO:0000256" key="1">
    <source>
        <dbReference type="ARBA" id="ARBA00022603"/>
    </source>
</evidence>
<dbReference type="Proteomes" id="UP000199598">
    <property type="component" value="Unassembled WGS sequence"/>
</dbReference>
<gene>
    <name evidence="3" type="ORF">SAMN04488518_10671</name>
</gene>
<protein>
    <submittedName>
        <fullName evidence="3">Predicted nicotinamide N-methyase</fullName>
    </submittedName>
</protein>
<evidence type="ECO:0000256" key="2">
    <source>
        <dbReference type="ARBA" id="ARBA00022679"/>
    </source>
</evidence>
<accession>A0A1I4A9Z5</accession>
<keyword evidence="2" id="KW-0808">Transferase</keyword>
<organism evidence="3 4">
    <name type="scientific">Pseudovibrio ascidiaceicola</name>
    <dbReference type="NCBI Taxonomy" id="285279"/>
    <lineage>
        <taxon>Bacteria</taxon>
        <taxon>Pseudomonadati</taxon>
        <taxon>Pseudomonadota</taxon>
        <taxon>Alphaproteobacteria</taxon>
        <taxon>Hyphomicrobiales</taxon>
        <taxon>Stappiaceae</taxon>
        <taxon>Pseudovibrio</taxon>
    </lineage>
</organism>
<sequence length="217" mass="23887">MTITDRRAFILEQTRSHPVPHAPSILLHLADESVDLWRMGEEELEELGVPSPFWAFAWAGGQALARYILDNPETVKDKHILDFASGSGLVAIAAMKAGAASAIAADIDLFAADAALINANLNQVTIQVSTKDLLGSSLGNYDLICCGDVFYDPDMTIRVLSWLDTNPKEKPIPVLVGDPQRSYFPTSRLTHLKTYEIPVQRELEDNETKKTSVYAFA</sequence>